<sequence>MSNLYYITILIVLLDSLIGLYAIIVNKLERNIVPLALAVLCSLLDEVLAHFFKVKFRNNLPVYFLGGACEYALFAWFIYRNVNSRPVKKFIAGSIVLLVAVTFMLGYPFIKESTADPYGAIVHNGYSTIIRGLLITIISIFYFKGIFDSISRYEYLNVYVLLAVSGMLFYYAFSTVYFSAQTYMVGLSLKENPNFLTDMLQRKAEAYSYAAAQLHGMSPFLWLTNLLHYLCILVVFVKSAFGKKTVGELQF</sequence>
<dbReference type="EMBL" id="CP066775">
    <property type="protein sequence ID" value="QQL49278.1"/>
    <property type="molecule type" value="Genomic_DNA"/>
</dbReference>
<evidence type="ECO:0000313" key="2">
    <source>
        <dbReference type="Proteomes" id="UP000429232"/>
    </source>
</evidence>
<gene>
    <name evidence="1" type="ORF">GO620_014015</name>
</gene>
<keyword evidence="2" id="KW-1185">Reference proteome</keyword>
<protein>
    <submittedName>
        <fullName evidence="1">Uncharacterized protein</fullName>
    </submittedName>
</protein>
<dbReference type="KEGG" id="mgik:GO620_014015"/>
<evidence type="ECO:0000313" key="1">
    <source>
        <dbReference type="EMBL" id="QQL49278.1"/>
    </source>
</evidence>
<reference evidence="1 2" key="1">
    <citation type="submission" date="2020-12" db="EMBL/GenBank/DDBJ databases">
        <title>HMF7856_wgs.fasta genome submission.</title>
        <authorList>
            <person name="Kang H."/>
            <person name="Kim H."/>
            <person name="Joh K."/>
        </authorList>
    </citation>
    <scope>NUCLEOTIDE SEQUENCE [LARGE SCALE GENOMIC DNA]</scope>
    <source>
        <strain evidence="1 2">HMF7856</strain>
    </source>
</reference>
<accession>A0A6I4HXH6</accession>
<proteinExistence type="predicted"/>
<dbReference type="AlphaFoldDB" id="A0A6I4HXH6"/>
<dbReference type="Proteomes" id="UP000429232">
    <property type="component" value="Chromosome"/>
</dbReference>
<name>A0A6I4HXH6_9SPHI</name>
<organism evidence="1 2">
    <name type="scientific">Mucilaginibacter ginkgonis</name>
    <dbReference type="NCBI Taxonomy" id="2682091"/>
    <lineage>
        <taxon>Bacteria</taxon>
        <taxon>Pseudomonadati</taxon>
        <taxon>Bacteroidota</taxon>
        <taxon>Sphingobacteriia</taxon>
        <taxon>Sphingobacteriales</taxon>
        <taxon>Sphingobacteriaceae</taxon>
        <taxon>Mucilaginibacter</taxon>
    </lineage>
</organism>
<dbReference type="RefSeq" id="WP_157524396.1">
    <property type="nucleotide sequence ID" value="NZ_CP066775.1"/>
</dbReference>